<evidence type="ECO:0000256" key="2">
    <source>
        <dbReference type="ARBA" id="ARBA00005673"/>
    </source>
</evidence>
<dbReference type="EMBL" id="HACG01051065">
    <property type="protein sequence ID" value="CEK97936.1"/>
    <property type="molecule type" value="Transcribed_RNA"/>
</dbReference>
<evidence type="ECO:0000259" key="3">
    <source>
        <dbReference type="Pfam" id="PF10585"/>
    </source>
</evidence>
<accession>A0A0B7C012</accession>
<evidence type="ECO:0000256" key="1">
    <source>
        <dbReference type="ARBA" id="ARBA00004906"/>
    </source>
</evidence>
<comment type="similarity">
    <text evidence="2">Belongs to the ubiquitin-activating E1 family.</text>
</comment>
<comment type="pathway">
    <text evidence="1">Protein modification; protein ubiquitination.</text>
</comment>
<sequence length="102" mass="11456">KYEVDDATFRQIAQDAPVTLFVPDSHLKIATTEAEAKELDSANGSVDAVESLKEEMAKINVKDFDLMSPIDFEKDDDSNYHMEFITSASNLRAMNYFIKSAD</sequence>
<dbReference type="Gene3D" id="1.10.10.2660">
    <property type="entry name" value="Ubiquitin-activating enzyme E1, SCCH domain"/>
    <property type="match status" value="1"/>
</dbReference>
<dbReference type="AlphaFoldDB" id="A0A0B7C012"/>
<evidence type="ECO:0000313" key="4">
    <source>
        <dbReference type="EMBL" id="CEK97936.1"/>
    </source>
</evidence>
<feature type="domain" description="Ubiquitin-activating enzyme SCCH" evidence="3">
    <location>
        <begin position="4"/>
        <end position="102"/>
    </location>
</feature>
<dbReference type="Pfam" id="PF10585">
    <property type="entry name" value="UBA_E1_SCCH"/>
    <property type="match status" value="1"/>
</dbReference>
<dbReference type="InterPro" id="IPR035985">
    <property type="entry name" value="Ubiquitin-activating_enz"/>
</dbReference>
<gene>
    <name evidence="4" type="primary">ORF217312</name>
</gene>
<dbReference type="GO" id="GO:0008641">
    <property type="term" value="F:ubiquitin-like modifier activating enzyme activity"/>
    <property type="evidence" value="ECO:0007669"/>
    <property type="project" value="InterPro"/>
</dbReference>
<protein>
    <recommendedName>
        <fullName evidence="3">Ubiquitin-activating enzyme SCCH domain-containing protein</fullName>
    </recommendedName>
</protein>
<feature type="non-terminal residue" evidence="4">
    <location>
        <position position="1"/>
    </location>
</feature>
<name>A0A0B7C012_9EUPU</name>
<dbReference type="SUPFAM" id="SSF69572">
    <property type="entry name" value="Activating enzymes of the ubiquitin-like proteins"/>
    <property type="match status" value="1"/>
</dbReference>
<dbReference type="InterPro" id="IPR019572">
    <property type="entry name" value="UBA_E1_SCCH"/>
</dbReference>
<reference evidence="4" key="1">
    <citation type="submission" date="2014-12" db="EMBL/GenBank/DDBJ databases">
        <title>Insight into the proteome of Arion vulgaris.</title>
        <authorList>
            <person name="Aradska J."/>
            <person name="Bulat T."/>
            <person name="Smidak R."/>
            <person name="Sarate P."/>
            <person name="Gangsoo J."/>
            <person name="Sialana F."/>
            <person name="Bilban M."/>
            <person name="Lubec G."/>
        </authorList>
    </citation>
    <scope>NUCLEOTIDE SEQUENCE</scope>
    <source>
        <tissue evidence="4">Skin</tissue>
    </source>
</reference>
<dbReference type="InterPro" id="IPR042063">
    <property type="entry name" value="Ubi_acti_E1_SCCH"/>
</dbReference>
<organism evidence="4">
    <name type="scientific">Arion vulgaris</name>
    <dbReference type="NCBI Taxonomy" id="1028688"/>
    <lineage>
        <taxon>Eukaryota</taxon>
        <taxon>Metazoa</taxon>
        <taxon>Spiralia</taxon>
        <taxon>Lophotrochozoa</taxon>
        <taxon>Mollusca</taxon>
        <taxon>Gastropoda</taxon>
        <taxon>Heterobranchia</taxon>
        <taxon>Euthyneura</taxon>
        <taxon>Panpulmonata</taxon>
        <taxon>Eupulmonata</taxon>
        <taxon>Stylommatophora</taxon>
        <taxon>Helicina</taxon>
        <taxon>Arionoidea</taxon>
        <taxon>Arionidae</taxon>
        <taxon>Arion</taxon>
    </lineage>
</organism>
<feature type="non-terminal residue" evidence="4">
    <location>
        <position position="102"/>
    </location>
</feature>
<proteinExistence type="inferred from homology"/>